<dbReference type="InterPro" id="IPR035965">
    <property type="entry name" value="PAS-like_dom_sf"/>
</dbReference>
<keyword evidence="9" id="KW-1185">Reference proteome</keyword>
<sequence length="386" mass="44287">MQEKGDIYKIIFEHAKTGLLLIDRESTVIAANRVFCQTTGYSEDEIEGNIKWMDFIHKDEIPHLMDVYKKIYETKKADDTIYEYKVVKKDGSLIDAATTVSFDPESQNLIATFLDITEKKNITQALRRRDNILDAINFASNQFLKSHSWEENMPEILARLGEATGVSRIYCFKNADNEKKGKILMNEIFEWVRNESLAQIRNKKMQGLSYREANVERWEKVLKRGEIIYADIGTVDAGERENMELLKVKSSVVAPIFLNGRWWGFVGFDESESDRIWSEAEIDALGAAAGLIGSAIYKQESYEALTAYITESALRLKEPVKIITDNLEEIKNELEEGTISKENISGQISVQIVNLNQILENLRMLNRSIAQRRSEIPNSYREFISK</sequence>
<gene>
    <name evidence="8" type="ORF">F1737_10720</name>
</gene>
<dbReference type="PANTHER" id="PTHR43304">
    <property type="entry name" value="PHYTOCHROME-LIKE PROTEIN CPH1"/>
    <property type="match status" value="1"/>
</dbReference>
<evidence type="ECO:0000256" key="2">
    <source>
        <dbReference type="ARBA" id="ARBA00012438"/>
    </source>
</evidence>
<reference evidence="8 9" key="1">
    <citation type="submission" date="2019-09" db="EMBL/GenBank/DDBJ databases">
        <title>The complete genome of Methanoplanus sp. FWC-SCC4.</title>
        <authorList>
            <person name="Chen S.-C."/>
            <person name="Zhou Y.-Z."/>
            <person name="Lai M.-C."/>
        </authorList>
    </citation>
    <scope>NUCLEOTIDE SEQUENCE [LARGE SCALE GENOMIC DNA]</scope>
    <source>
        <strain evidence="8 9">FWC-SCC4</strain>
    </source>
</reference>
<dbReference type="PANTHER" id="PTHR43304:SF1">
    <property type="entry name" value="PAC DOMAIN-CONTAINING PROTEIN"/>
    <property type="match status" value="1"/>
</dbReference>
<evidence type="ECO:0000313" key="8">
    <source>
        <dbReference type="EMBL" id="WOF17115.1"/>
    </source>
</evidence>
<dbReference type="SUPFAM" id="SSF55785">
    <property type="entry name" value="PYP-like sensor domain (PAS domain)"/>
    <property type="match status" value="1"/>
</dbReference>
<dbReference type="CDD" id="cd00130">
    <property type="entry name" value="PAS"/>
    <property type="match status" value="1"/>
</dbReference>
<dbReference type="EMBL" id="CP043875">
    <property type="protein sequence ID" value="WOF17115.1"/>
    <property type="molecule type" value="Genomic_DNA"/>
</dbReference>
<evidence type="ECO:0000256" key="5">
    <source>
        <dbReference type="ARBA" id="ARBA00022777"/>
    </source>
</evidence>
<dbReference type="Gene3D" id="3.30.450.40">
    <property type="match status" value="1"/>
</dbReference>
<dbReference type="InterPro" id="IPR000700">
    <property type="entry name" value="PAS-assoc_C"/>
</dbReference>
<dbReference type="PROSITE" id="PS50112">
    <property type="entry name" value="PAS"/>
    <property type="match status" value="1"/>
</dbReference>
<feature type="domain" description="PAS" evidence="6">
    <location>
        <begin position="4"/>
        <end position="75"/>
    </location>
</feature>
<evidence type="ECO:0000313" key="9">
    <source>
        <dbReference type="Proteomes" id="UP001301797"/>
    </source>
</evidence>
<dbReference type="GO" id="GO:0004673">
    <property type="term" value="F:protein histidine kinase activity"/>
    <property type="evidence" value="ECO:0007669"/>
    <property type="project" value="UniProtKB-EC"/>
</dbReference>
<organism evidence="8 9">
    <name type="scientific">Methanochimaera problematica</name>
    <dbReference type="NCBI Taxonomy" id="2609417"/>
    <lineage>
        <taxon>Archaea</taxon>
        <taxon>Methanobacteriati</taxon>
        <taxon>Methanobacteriota</taxon>
        <taxon>Stenosarchaea group</taxon>
        <taxon>Methanomicrobia</taxon>
        <taxon>Methanomicrobiales</taxon>
        <taxon>Methanomicrobiaceae</taxon>
        <taxon>Methanochimaera</taxon>
    </lineage>
</organism>
<feature type="domain" description="PAC" evidence="7">
    <location>
        <begin position="80"/>
        <end position="128"/>
    </location>
</feature>
<dbReference type="GeneID" id="85230647"/>
<evidence type="ECO:0000256" key="1">
    <source>
        <dbReference type="ARBA" id="ARBA00000085"/>
    </source>
</evidence>
<keyword evidence="5" id="KW-0418">Kinase</keyword>
<dbReference type="InterPro" id="IPR000014">
    <property type="entry name" value="PAS"/>
</dbReference>
<dbReference type="RefSeq" id="WP_317136571.1">
    <property type="nucleotide sequence ID" value="NZ_CP043875.1"/>
</dbReference>
<dbReference type="KEGG" id="mefw:F1737_10720"/>
<proteinExistence type="predicted"/>
<dbReference type="InterPro" id="IPR052162">
    <property type="entry name" value="Sensor_kinase/Photoreceptor"/>
</dbReference>
<dbReference type="InterPro" id="IPR013655">
    <property type="entry name" value="PAS_fold_3"/>
</dbReference>
<dbReference type="InterPro" id="IPR029016">
    <property type="entry name" value="GAF-like_dom_sf"/>
</dbReference>
<dbReference type="Gene3D" id="3.30.450.20">
    <property type="entry name" value="PAS domain"/>
    <property type="match status" value="1"/>
</dbReference>
<dbReference type="Proteomes" id="UP001301797">
    <property type="component" value="Chromosome"/>
</dbReference>
<dbReference type="SMART" id="SM00091">
    <property type="entry name" value="PAS"/>
    <property type="match status" value="1"/>
</dbReference>
<evidence type="ECO:0000256" key="3">
    <source>
        <dbReference type="ARBA" id="ARBA00022553"/>
    </source>
</evidence>
<evidence type="ECO:0000259" key="7">
    <source>
        <dbReference type="PROSITE" id="PS50113"/>
    </source>
</evidence>
<dbReference type="SUPFAM" id="SSF55781">
    <property type="entry name" value="GAF domain-like"/>
    <property type="match status" value="1"/>
</dbReference>
<keyword evidence="4" id="KW-0808">Transferase</keyword>
<name>A0AA97I395_9EURY</name>
<dbReference type="NCBIfam" id="TIGR00229">
    <property type="entry name" value="sensory_box"/>
    <property type="match status" value="1"/>
</dbReference>
<dbReference type="EC" id="2.7.13.3" evidence="2"/>
<keyword evidence="3" id="KW-0597">Phosphoprotein</keyword>
<evidence type="ECO:0000256" key="4">
    <source>
        <dbReference type="ARBA" id="ARBA00022679"/>
    </source>
</evidence>
<evidence type="ECO:0000259" key="6">
    <source>
        <dbReference type="PROSITE" id="PS50112"/>
    </source>
</evidence>
<dbReference type="PROSITE" id="PS50113">
    <property type="entry name" value="PAC"/>
    <property type="match status" value="1"/>
</dbReference>
<dbReference type="AlphaFoldDB" id="A0AA97I395"/>
<dbReference type="Pfam" id="PF01590">
    <property type="entry name" value="GAF"/>
    <property type="match status" value="1"/>
</dbReference>
<comment type="catalytic activity">
    <reaction evidence="1">
        <text>ATP + protein L-histidine = ADP + protein N-phospho-L-histidine.</text>
        <dbReference type="EC" id="2.7.13.3"/>
    </reaction>
</comment>
<dbReference type="Pfam" id="PF08447">
    <property type="entry name" value="PAS_3"/>
    <property type="match status" value="1"/>
</dbReference>
<dbReference type="InterPro" id="IPR003018">
    <property type="entry name" value="GAF"/>
</dbReference>
<accession>A0AA97I395</accession>
<dbReference type="SMART" id="SM00065">
    <property type="entry name" value="GAF"/>
    <property type="match status" value="1"/>
</dbReference>
<protein>
    <recommendedName>
        <fullName evidence="2">histidine kinase</fullName>
        <ecNumber evidence="2">2.7.13.3</ecNumber>
    </recommendedName>
</protein>